<feature type="transmembrane region" description="Helical" evidence="1">
    <location>
        <begin position="411"/>
        <end position="433"/>
    </location>
</feature>
<sequence length="443" mass="51079">MAYIRVEDSKQDYSLSSVEIAKGYDEINTVFCVEDDESQRALDKVKSILKPINIFLVMIGWRPISVAPYKKNKYMLAKVWNYVWPVVVFCLLASTVLLQILSCDKRVDFENQSNDRDKLQNCLKNLVSYYIFPAGLILVSYTYMLYLIRREHSEHFANIMERVFLLYTQKRGRLSQSTLKRTVAIFFLMSICWLIFSSLLLILRSILNITYKTTDLKSILNNETGTQPLQILTIVVEPIPIALYDLFYVSQLLSYSLQAQLLIYYFNGLYNRIKFNEVKLQDAIQEIGHASEALGQLNGKIAFSVSLVIINVTMGLANTIHQLLNSVHAEPIRAMLVIYGLLSSLRWIMILYVPLIQAMLITIGTKRVMHVGLILKTRPYGYAETSQEELNYFQLYTSHLQLRGKLFAIPIYPWVVSLIVLGQLSALLLWLNIDPDIHALYWL</sequence>
<protein>
    <recommendedName>
        <fullName evidence="4">Gustatory receptor</fullName>
    </recommendedName>
</protein>
<name>A0AAV7JUU2_9METZ</name>
<feature type="transmembrane region" description="Helical" evidence="1">
    <location>
        <begin position="183"/>
        <end position="207"/>
    </location>
</feature>
<feature type="transmembrane region" description="Helical" evidence="1">
    <location>
        <begin position="79"/>
        <end position="101"/>
    </location>
</feature>
<keyword evidence="1" id="KW-0472">Membrane</keyword>
<keyword evidence="1" id="KW-0812">Transmembrane</keyword>
<comment type="caution">
    <text evidence="2">The sequence shown here is derived from an EMBL/GenBank/DDBJ whole genome shotgun (WGS) entry which is preliminary data.</text>
</comment>
<feature type="transmembrane region" description="Helical" evidence="1">
    <location>
        <begin position="301"/>
        <end position="324"/>
    </location>
</feature>
<evidence type="ECO:0008006" key="4">
    <source>
        <dbReference type="Google" id="ProtNLM"/>
    </source>
</evidence>
<keyword evidence="3" id="KW-1185">Reference proteome</keyword>
<reference evidence="2 3" key="1">
    <citation type="journal article" date="2023" name="BMC Biol.">
        <title>The compact genome of the sponge Oopsacas minuta (Hexactinellida) is lacking key metazoan core genes.</title>
        <authorList>
            <person name="Santini S."/>
            <person name="Schenkelaars Q."/>
            <person name="Jourda C."/>
            <person name="Duchesne M."/>
            <person name="Belahbib H."/>
            <person name="Rocher C."/>
            <person name="Selva M."/>
            <person name="Riesgo A."/>
            <person name="Vervoort M."/>
            <person name="Leys S.P."/>
            <person name="Kodjabachian L."/>
            <person name="Le Bivic A."/>
            <person name="Borchiellini C."/>
            <person name="Claverie J.M."/>
            <person name="Renard E."/>
        </authorList>
    </citation>
    <scope>NUCLEOTIDE SEQUENCE [LARGE SCALE GENOMIC DNA]</scope>
    <source>
        <strain evidence="2">SPO-2</strain>
    </source>
</reference>
<dbReference type="PANTHER" id="PTHR38337:SF1">
    <property type="entry name" value="GUSTATORY RECEPTOR"/>
    <property type="match status" value="1"/>
</dbReference>
<evidence type="ECO:0000256" key="1">
    <source>
        <dbReference type="SAM" id="Phobius"/>
    </source>
</evidence>
<organism evidence="2 3">
    <name type="scientific">Oopsacas minuta</name>
    <dbReference type="NCBI Taxonomy" id="111878"/>
    <lineage>
        <taxon>Eukaryota</taxon>
        <taxon>Metazoa</taxon>
        <taxon>Porifera</taxon>
        <taxon>Hexactinellida</taxon>
        <taxon>Hexasterophora</taxon>
        <taxon>Lyssacinosida</taxon>
        <taxon>Leucopsacidae</taxon>
        <taxon>Oopsacas</taxon>
    </lineage>
</organism>
<dbReference type="EMBL" id="JAKMXF010000298">
    <property type="protein sequence ID" value="KAI6652582.1"/>
    <property type="molecule type" value="Genomic_DNA"/>
</dbReference>
<evidence type="ECO:0000313" key="3">
    <source>
        <dbReference type="Proteomes" id="UP001165289"/>
    </source>
</evidence>
<gene>
    <name evidence="2" type="ORF">LOD99_4367</name>
</gene>
<feature type="transmembrane region" description="Helical" evidence="1">
    <location>
        <begin position="336"/>
        <end position="360"/>
    </location>
</feature>
<evidence type="ECO:0000313" key="2">
    <source>
        <dbReference type="EMBL" id="KAI6652582.1"/>
    </source>
</evidence>
<proteinExistence type="predicted"/>
<accession>A0AAV7JUU2</accession>
<feature type="transmembrane region" description="Helical" evidence="1">
    <location>
        <begin position="246"/>
        <end position="266"/>
    </location>
</feature>
<feature type="transmembrane region" description="Helical" evidence="1">
    <location>
        <begin position="127"/>
        <end position="148"/>
    </location>
</feature>
<dbReference type="AlphaFoldDB" id="A0AAV7JUU2"/>
<dbReference type="Proteomes" id="UP001165289">
    <property type="component" value="Unassembled WGS sequence"/>
</dbReference>
<dbReference type="PANTHER" id="PTHR38337">
    <property type="entry name" value="AGAP010540-PA"/>
    <property type="match status" value="1"/>
</dbReference>
<keyword evidence="1" id="KW-1133">Transmembrane helix</keyword>